<accession>A0ABR2VS81</accession>
<organism evidence="6 7">
    <name type="scientific">Basidiobolus ranarum</name>
    <dbReference type="NCBI Taxonomy" id="34480"/>
    <lineage>
        <taxon>Eukaryota</taxon>
        <taxon>Fungi</taxon>
        <taxon>Fungi incertae sedis</taxon>
        <taxon>Zoopagomycota</taxon>
        <taxon>Entomophthoromycotina</taxon>
        <taxon>Basidiobolomycetes</taxon>
        <taxon>Basidiobolales</taxon>
        <taxon>Basidiobolaceae</taxon>
        <taxon>Basidiobolus</taxon>
    </lineage>
</organism>
<evidence type="ECO:0000313" key="7">
    <source>
        <dbReference type="Proteomes" id="UP001479436"/>
    </source>
</evidence>
<evidence type="ECO:0000313" key="6">
    <source>
        <dbReference type="EMBL" id="KAK9696306.1"/>
    </source>
</evidence>
<comment type="caution">
    <text evidence="6">The sequence shown here is derived from an EMBL/GenBank/DDBJ whole genome shotgun (WGS) entry which is preliminary data.</text>
</comment>
<proteinExistence type="predicted"/>
<reference evidence="6 7" key="1">
    <citation type="submission" date="2023-04" db="EMBL/GenBank/DDBJ databases">
        <title>Genome of Basidiobolus ranarum AG-B5.</title>
        <authorList>
            <person name="Stajich J.E."/>
            <person name="Carter-House D."/>
            <person name="Gryganskyi A."/>
        </authorList>
    </citation>
    <scope>NUCLEOTIDE SEQUENCE [LARGE SCALE GENOMIC DNA]</scope>
    <source>
        <strain evidence="6 7">AG-B5</strain>
    </source>
</reference>
<dbReference type="InterPro" id="IPR051607">
    <property type="entry name" value="Metallo-dep_hydrolases"/>
</dbReference>
<dbReference type="Pfam" id="PF01979">
    <property type="entry name" value="Amidohydro_1"/>
    <property type="match status" value="1"/>
</dbReference>
<evidence type="ECO:0000256" key="1">
    <source>
        <dbReference type="ARBA" id="ARBA00001947"/>
    </source>
</evidence>
<keyword evidence="2" id="KW-0479">Metal-binding</keyword>
<dbReference type="InterPro" id="IPR032466">
    <property type="entry name" value="Metal_Hydrolase"/>
</dbReference>
<feature type="domain" description="Amidohydrolase-related" evidence="5">
    <location>
        <begin position="1"/>
        <end position="220"/>
    </location>
</feature>
<dbReference type="PANTHER" id="PTHR11271:SF6">
    <property type="entry name" value="GUANINE DEAMINASE"/>
    <property type="match status" value="1"/>
</dbReference>
<comment type="cofactor">
    <cofactor evidence="1">
        <name>Zn(2+)</name>
        <dbReference type="ChEBI" id="CHEBI:29105"/>
    </cofactor>
</comment>
<dbReference type="Gene3D" id="3.20.20.140">
    <property type="entry name" value="Metal-dependent hydrolases"/>
    <property type="match status" value="1"/>
</dbReference>
<dbReference type="SUPFAM" id="SSF51338">
    <property type="entry name" value="Composite domain of metallo-dependent hydrolases"/>
    <property type="match status" value="1"/>
</dbReference>
<name>A0ABR2VS81_9FUNG</name>
<dbReference type="EMBL" id="JASJQH010007980">
    <property type="protein sequence ID" value="KAK9696306.1"/>
    <property type="molecule type" value="Genomic_DNA"/>
</dbReference>
<evidence type="ECO:0000256" key="2">
    <source>
        <dbReference type="ARBA" id="ARBA00022723"/>
    </source>
</evidence>
<sequence>MKGLGNLAAKYNLPVQSHLDENVDEITRVKKIHPSHSDYTSVYDAYGLLTNRSIMAHVVYPTEDERQLIKRRGAGVSHCPNSNFNLRSGVAKVRQMLNEGLKLSLGTDASAGYATSILNAIRTGYFAAISRSIEHPTEKYLKLAEMFYIATLGGADVLGMKDIIGNFVIGKQFDGLIIDPLSNNSPIDLFDHDDITSIFEKFINNGDDRNIVQVYVDGKFIHGSYMNHS</sequence>
<gene>
    <name evidence="6" type="ORF">K7432_012542</name>
</gene>
<protein>
    <recommendedName>
        <fullName evidence="5">Amidohydrolase-related domain-containing protein</fullName>
    </recommendedName>
</protein>
<evidence type="ECO:0000256" key="3">
    <source>
        <dbReference type="ARBA" id="ARBA00022801"/>
    </source>
</evidence>
<dbReference type="SUPFAM" id="SSF51556">
    <property type="entry name" value="Metallo-dependent hydrolases"/>
    <property type="match status" value="1"/>
</dbReference>
<keyword evidence="4" id="KW-0862">Zinc</keyword>
<dbReference type="PANTHER" id="PTHR11271">
    <property type="entry name" value="GUANINE DEAMINASE"/>
    <property type="match status" value="1"/>
</dbReference>
<dbReference type="Proteomes" id="UP001479436">
    <property type="component" value="Unassembled WGS sequence"/>
</dbReference>
<evidence type="ECO:0000259" key="5">
    <source>
        <dbReference type="Pfam" id="PF01979"/>
    </source>
</evidence>
<dbReference type="InterPro" id="IPR006680">
    <property type="entry name" value="Amidohydro-rel"/>
</dbReference>
<evidence type="ECO:0000256" key="4">
    <source>
        <dbReference type="ARBA" id="ARBA00022833"/>
    </source>
</evidence>
<keyword evidence="3" id="KW-0378">Hydrolase</keyword>
<dbReference type="InterPro" id="IPR011059">
    <property type="entry name" value="Metal-dep_hydrolase_composite"/>
</dbReference>
<keyword evidence="7" id="KW-1185">Reference proteome</keyword>
<dbReference type="Gene3D" id="2.30.40.10">
    <property type="entry name" value="Urease, subunit C, domain 1"/>
    <property type="match status" value="1"/>
</dbReference>